<feature type="signal peptide" evidence="1">
    <location>
        <begin position="1"/>
        <end position="24"/>
    </location>
</feature>
<reference evidence="3 4" key="1">
    <citation type="journal article" date="2016" name="Nat. Commun.">
        <title>Thousands of microbial genomes shed light on interconnected biogeochemical processes in an aquifer system.</title>
        <authorList>
            <person name="Anantharaman K."/>
            <person name="Brown C.T."/>
            <person name="Hug L.A."/>
            <person name="Sharon I."/>
            <person name="Castelle C.J."/>
            <person name="Probst A.J."/>
            <person name="Thomas B.C."/>
            <person name="Singh A."/>
            <person name="Wilkins M.J."/>
            <person name="Karaoz U."/>
            <person name="Brodie E.L."/>
            <person name="Williams K.H."/>
            <person name="Hubbard S.S."/>
            <person name="Banfield J.F."/>
        </authorList>
    </citation>
    <scope>NUCLEOTIDE SEQUENCE [LARGE SCALE GENOMIC DNA]</scope>
</reference>
<dbReference type="EMBL" id="MEUG01000001">
    <property type="protein sequence ID" value="OGC28094.1"/>
    <property type="molecule type" value="Genomic_DNA"/>
</dbReference>
<feature type="chain" id="PRO_5009514484" description="PEGA domain-containing protein" evidence="1">
    <location>
        <begin position="25"/>
        <end position="259"/>
    </location>
</feature>
<comment type="caution">
    <text evidence="3">The sequence shown here is derived from an EMBL/GenBank/DDBJ whole genome shotgun (WGS) entry which is preliminary data.</text>
</comment>
<accession>A0A1F4T5T7</accession>
<proteinExistence type="predicted"/>
<evidence type="ECO:0000313" key="4">
    <source>
        <dbReference type="Proteomes" id="UP000178602"/>
    </source>
</evidence>
<dbReference type="AlphaFoldDB" id="A0A1F4T5T7"/>
<dbReference type="InterPro" id="IPR013229">
    <property type="entry name" value="PEGA"/>
</dbReference>
<organism evidence="3 4">
    <name type="scientific">candidate division WOR-1 bacterium RIFOXYC12_FULL_54_18</name>
    <dbReference type="NCBI Taxonomy" id="1802584"/>
    <lineage>
        <taxon>Bacteria</taxon>
        <taxon>Bacillati</taxon>
        <taxon>Saganbacteria</taxon>
    </lineage>
</organism>
<dbReference type="Pfam" id="PF08308">
    <property type="entry name" value="PEGA"/>
    <property type="match status" value="1"/>
</dbReference>
<evidence type="ECO:0000313" key="3">
    <source>
        <dbReference type="EMBL" id="OGC28094.1"/>
    </source>
</evidence>
<keyword evidence="1" id="KW-0732">Signal</keyword>
<evidence type="ECO:0000259" key="2">
    <source>
        <dbReference type="Pfam" id="PF08308"/>
    </source>
</evidence>
<dbReference type="Proteomes" id="UP000178602">
    <property type="component" value="Unassembled WGS sequence"/>
</dbReference>
<protein>
    <recommendedName>
        <fullName evidence="2">PEGA domain-containing protein</fullName>
    </recommendedName>
</protein>
<evidence type="ECO:0000256" key="1">
    <source>
        <dbReference type="SAM" id="SignalP"/>
    </source>
</evidence>
<name>A0A1F4T5T7_UNCSA</name>
<feature type="domain" description="PEGA" evidence="2">
    <location>
        <begin position="29"/>
        <end position="82"/>
    </location>
</feature>
<sequence>MIFQLSKKVLILGFLAFLASSTLAANGYGSLIITSESGSIPVSLDMVDVGATPVSLPKVQAGRHLVTANSADQQIFSQMIEVKVSEEAVLWVSIAKNQEIEPSQEAIVEEIARPNALQSSPGWGWQLGYSAISYHDENTYYNYGSNSGVQVGFSHDYQLFSLKSRVSVGYLFGTRCGVLPVTNDLIFSLDDGRYFGFGVGAYFSSMSGGMATGWRTLAGFGPANNDEPWQFEIVDDYYKSQTTSFFSIAVNFRYRLKNI</sequence>
<gene>
    <name evidence="3" type="ORF">A3K49_03770</name>
</gene>